<feature type="coiled-coil region" evidence="1">
    <location>
        <begin position="250"/>
        <end position="277"/>
    </location>
</feature>
<feature type="transmembrane region" description="Helical" evidence="3">
    <location>
        <begin position="415"/>
        <end position="436"/>
    </location>
</feature>
<dbReference type="EMBL" id="JBFQGM010000007">
    <property type="protein sequence ID" value="MFL9462983.1"/>
    <property type="molecule type" value="Genomic_DNA"/>
</dbReference>
<feature type="transmembrane region" description="Helical" evidence="3">
    <location>
        <begin position="456"/>
        <end position="482"/>
    </location>
</feature>
<sequence>MKNFSLTLYAFHLRHTLTDLPGEVMTDANLLWENLVKLGESSLTFIGLKDLRSQLVSYENTVYNPKQEESRQSEWLSLSGQYLDLGSLPTTEGFTINANLQPFLLNDTYAVDFTLVPESSTISIDIPQLQHFQPSCLLPASIQASLGQTLWIYGEVHPSEDCDTLAKQFAIALVAGTNLNPVFTKQGKLFGSFLFEYQAIDPNESENFAKECHILIVINKNQSPTVTLAERAYDWLLRLFLSYHKILYIYHLARKRYREAREIYSNLEDKIKKFNSLISTPQMQLSDLKSLLAEMPQASFDYTRCLQDLQIQHTAMTTNITNYRICLDKIQTIGNGNSPQCWQDFLNKECQKWLEQIQTDIHYLAPGKELFGQFVDTIRGIVETQQAESDRTTQEILAQKEEADKRRNENLQTAIAILGFGLGAAQIAVSTAPYIIPQLQPPKPIQLPFTTFLPHPFVLSVVLSLIFGVAGAIVGWGLSYLLQAIAARRSRHRSHISNGSQQTLSKGKKQNK</sequence>
<keyword evidence="3" id="KW-1133">Transmembrane helix</keyword>
<accession>A0ABW8WQ07</accession>
<name>A0ABW8WQ07_9CYAN</name>
<organism evidence="4 5">
    <name type="scientific">Scytonema tolypothrichoides VB-61278_2</name>
    <dbReference type="NCBI Taxonomy" id="3232314"/>
    <lineage>
        <taxon>Bacteria</taxon>
        <taxon>Bacillati</taxon>
        <taxon>Cyanobacteriota</taxon>
        <taxon>Cyanophyceae</taxon>
        <taxon>Nostocales</taxon>
        <taxon>Scytonemataceae</taxon>
        <taxon>Scytonema</taxon>
    </lineage>
</organism>
<evidence type="ECO:0000256" key="2">
    <source>
        <dbReference type="SAM" id="MobiDB-lite"/>
    </source>
</evidence>
<evidence type="ECO:0000256" key="1">
    <source>
        <dbReference type="SAM" id="Coils"/>
    </source>
</evidence>
<evidence type="ECO:0000313" key="5">
    <source>
        <dbReference type="Proteomes" id="UP001628874"/>
    </source>
</evidence>
<keyword evidence="5" id="KW-1185">Reference proteome</keyword>
<keyword evidence="3" id="KW-0812">Transmembrane</keyword>
<dbReference type="RefSeq" id="WP_063779497.1">
    <property type="nucleotide sequence ID" value="NZ_JBFQGM010000007.1"/>
</dbReference>
<comment type="caution">
    <text evidence="4">The sequence shown here is derived from an EMBL/GenBank/DDBJ whole genome shotgun (WGS) entry which is preliminary data.</text>
</comment>
<reference evidence="4 5" key="1">
    <citation type="submission" date="2024-07" db="EMBL/GenBank/DDBJ databases">
        <authorList>
            <person name="Tripathy S."/>
        </authorList>
    </citation>
    <scope>NUCLEOTIDE SEQUENCE [LARGE SCALE GENOMIC DNA]</scope>
    <source>
        <strain evidence="4 5">VB-61278_2</strain>
    </source>
</reference>
<dbReference type="Proteomes" id="UP001628874">
    <property type="component" value="Unassembled WGS sequence"/>
</dbReference>
<keyword evidence="1" id="KW-0175">Coiled coil</keyword>
<keyword evidence="3" id="KW-0472">Membrane</keyword>
<proteinExistence type="predicted"/>
<protein>
    <submittedName>
        <fullName evidence="4">Uncharacterized protein</fullName>
    </submittedName>
</protein>
<gene>
    <name evidence="4" type="ORF">AB0759_20445</name>
</gene>
<evidence type="ECO:0000313" key="4">
    <source>
        <dbReference type="EMBL" id="MFL9462983.1"/>
    </source>
</evidence>
<feature type="region of interest" description="Disordered" evidence="2">
    <location>
        <begin position="493"/>
        <end position="512"/>
    </location>
</feature>
<evidence type="ECO:0000256" key="3">
    <source>
        <dbReference type="SAM" id="Phobius"/>
    </source>
</evidence>